<name>A0A7C8LSW7_9FIRM</name>
<dbReference type="PANTHER" id="PTHR46638:SF1">
    <property type="entry name" value="CORRINOID ADENOSYLTRANSFERASE"/>
    <property type="match status" value="1"/>
</dbReference>
<evidence type="ECO:0000313" key="1">
    <source>
        <dbReference type="EMBL" id="KAE9633507.1"/>
    </source>
</evidence>
<dbReference type="GO" id="GO:0009236">
    <property type="term" value="P:cobalamin biosynthetic process"/>
    <property type="evidence" value="ECO:0007669"/>
    <property type="project" value="InterPro"/>
</dbReference>
<dbReference type="Gene3D" id="3.40.50.300">
    <property type="entry name" value="P-loop containing nucleotide triphosphate hydrolases"/>
    <property type="match status" value="1"/>
</dbReference>
<evidence type="ECO:0000313" key="2">
    <source>
        <dbReference type="Proteomes" id="UP000483018"/>
    </source>
</evidence>
<comment type="caution">
    <text evidence="1">The sequence shown here is derived from an EMBL/GenBank/DDBJ whole genome shotgun (WGS) entry which is preliminary data.</text>
</comment>
<keyword evidence="1" id="KW-0808">Transferase</keyword>
<dbReference type="EMBL" id="WSLF01000008">
    <property type="protein sequence ID" value="KAE9633507.1"/>
    <property type="molecule type" value="Genomic_DNA"/>
</dbReference>
<dbReference type="PANTHER" id="PTHR46638">
    <property type="entry name" value="CORRINOID ADENOSYLTRANSFERASE"/>
    <property type="match status" value="1"/>
</dbReference>
<dbReference type="InterPro" id="IPR027417">
    <property type="entry name" value="P-loop_NTPase"/>
</dbReference>
<protein>
    <submittedName>
        <fullName evidence="1">Cob(I)yrinic acid a,c-diamide adenosyltransferase</fullName>
    </submittedName>
</protein>
<dbReference type="PIRSF" id="PIRSF015617">
    <property type="entry name" value="Adensltrnsf_CobA"/>
    <property type="match status" value="1"/>
</dbReference>
<dbReference type="GO" id="GO:0005524">
    <property type="term" value="F:ATP binding"/>
    <property type="evidence" value="ECO:0007669"/>
    <property type="project" value="InterPro"/>
</dbReference>
<dbReference type="RefSeq" id="WP_158740833.1">
    <property type="nucleotide sequence ID" value="NZ_JAFBEP010000028.1"/>
</dbReference>
<dbReference type="GO" id="GO:0008817">
    <property type="term" value="F:corrinoid adenosyltransferase activity"/>
    <property type="evidence" value="ECO:0007669"/>
    <property type="project" value="InterPro"/>
</dbReference>
<gene>
    <name evidence="1" type="ORF">GND95_09215</name>
</gene>
<dbReference type="InterPro" id="IPR003724">
    <property type="entry name" value="CblAdoTrfase_CobA"/>
</dbReference>
<organism evidence="1 2">
    <name type="scientific">Defluviitalea raffinosedens</name>
    <dbReference type="NCBI Taxonomy" id="1450156"/>
    <lineage>
        <taxon>Bacteria</taxon>
        <taxon>Bacillati</taxon>
        <taxon>Bacillota</taxon>
        <taxon>Clostridia</taxon>
        <taxon>Lachnospirales</taxon>
        <taxon>Defluviitaleaceae</taxon>
        <taxon>Defluviitalea</taxon>
    </lineage>
</organism>
<sequence>MNLGLIQVYYGEGKGKTTAAIGQGIRAIGQGLKVIMIQFLKSSSTGELETLKKLEPDFKVFRFEKPRDFFWNLNEEEKKELKTEIINGINFAKKVLDTRECDILILDEVLATIENNIISEKEICDLLDRKPQEIEVILTGRRLPEGVKERADYISEIKAVKHPFNQGIAARKGIEF</sequence>
<dbReference type="OrthoDB" id="9810309at2"/>
<reference evidence="1 2" key="1">
    <citation type="submission" date="2019-12" db="EMBL/GenBank/DDBJ databases">
        <title>Defluviitalea raffinosedens, isolated from a biogas fermenter, genome sequencing and characterization.</title>
        <authorList>
            <person name="Rettenmaier R."/>
            <person name="Schneider M."/>
            <person name="Neuhaus K."/>
            <person name="Liebl W."/>
            <person name="Zverlov V."/>
        </authorList>
    </citation>
    <scope>NUCLEOTIDE SEQUENCE [LARGE SCALE GENOMIC DNA]</scope>
    <source>
        <strain evidence="1 2">249c-K6</strain>
    </source>
</reference>
<accession>A0A7C8LSW7</accession>
<dbReference type="Pfam" id="PF02572">
    <property type="entry name" value="CobA_CobO_BtuR"/>
    <property type="match status" value="1"/>
</dbReference>
<dbReference type="SUPFAM" id="SSF52540">
    <property type="entry name" value="P-loop containing nucleoside triphosphate hydrolases"/>
    <property type="match status" value="1"/>
</dbReference>
<proteinExistence type="predicted"/>
<dbReference type="AlphaFoldDB" id="A0A7C8LSW7"/>
<keyword evidence="2" id="KW-1185">Reference proteome</keyword>
<dbReference type="Proteomes" id="UP000483018">
    <property type="component" value="Unassembled WGS sequence"/>
</dbReference>